<sequence>MNLRYLCANHRQWLMSDARRAEQAWLDWLERGSLLCEEGQFAEAVPFLGCAFELADFLLGARAPGYSVAAMRFTDSARLLIDAYRQRGDSGHANYVLVTSSSRLARELADRARYQLTADCIRTLYTAEASIPEPWRGRVRDARAGGVQAAVGSAATRLH</sequence>
<gene>
    <name evidence="1" type="ORF">FDY93_15415</name>
</gene>
<protein>
    <submittedName>
        <fullName evidence="1">Uncharacterized protein</fullName>
    </submittedName>
</protein>
<name>A0ABY2UGX9_9GAMM</name>
<dbReference type="Proteomes" id="UP000306791">
    <property type="component" value="Unassembled WGS sequence"/>
</dbReference>
<keyword evidence="2" id="KW-1185">Reference proteome</keyword>
<dbReference type="RefSeq" id="WP_138236655.1">
    <property type="nucleotide sequence ID" value="NZ_CP185860.1"/>
</dbReference>
<comment type="caution">
    <text evidence="1">The sequence shown here is derived from an EMBL/GenBank/DDBJ whole genome shotgun (WGS) entry which is preliminary data.</text>
</comment>
<evidence type="ECO:0000313" key="2">
    <source>
        <dbReference type="Proteomes" id="UP000306791"/>
    </source>
</evidence>
<evidence type="ECO:0000313" key="1">
    <source>
        <dbReference type="EMBL" id="TLM75683.1"/>
    </source>
</evidence>
<accession>A0ABY2UGX9</accession>
<proteinExistence type="predicted"/>
<dbReference type="EMBL" id="VANI01000016">
    <property type="protein sequence ID" value="TLM75683.1"/>
    <property type="molecule type" value="Genomic_DNA"/>
</dbReference>
<organism evidence="1 2">
    <name type="scientific">Microbulbifer harenosus</name>
    <dbReference type="NCBI Taxonomy" id="2576840"/>
    <lineage>
        <taxon>Bacteria</taxon>
        <taxon>Pseudomonadati</taxon>
        <taxon>Pseudomonadota</taxon>
        <taxon>Gammaproteobacteria</taxon>
        <taxon>Cellvibrionales</taxon>
        <taxon>Microbulbiferaceae</taxon>
        <taxon>Microbulbifer</taxon>
    </lineage>
</organism>
<reference evidence="1 2" key="1">
    <citation type="submission" date="2019-05" db="EMBL/GenBank/DDBJ databases">
        <title>Microbulbifer harenosus sp. nov., an alginate-degrading bacterium isolated from coastal sand.</title>
        <authorList>
            <person name="Huang H."/>
            <person name="Mo K."/>
            <person name="Bao S."/>
        </authorList>
    </citation>
    <scope>NUCLEOTIDE SEQUENCE [LARGE SCALE GENOMIC DNA]</scope>
    <source>
        <strain evidence="1 2">HB161719</strain>
    </source>
</reference>